<accession>A0A146G936</accession>
<dbReference type="GO" id="GO:0016787">
    <property type="term" value="F:hydrolase activity"/>
    <property type="evidence" value="ECO:0007669"/>
    <property type="project" value="UniProtKB-KW"/>
</dbReference>
<feature type="chain" id="PRO_5007524591" evidence="2">
    <location>
        <begin position="24"/>
        <end position="285"/>
    </location>
</feature>
<evidence type="ECO:0000256" key="1">
    <source>
        <dbReference type="ARBA" id="ARBA00022801"/>
    </source>
</evidence>
<name>A0A146G936_TERSA</name>
<organism evidence="4 5">
    <name type="scientific">Terrimicrobium sacchariphilum</name>
    <dbReference type="NCBI Taxonomy" id="690879"/>
    <lineage>
        <taxon>Bacteria</taxon>
        <taxon>Pseudomonadati</taxon>
        <taxon>Verrucomicrobiota</taxon>
        <taxon>Terrimicrobiia</taxon>
        <taxon>Terrimicrobiales</taxon>
        <taxon>Terrimicrobiaceae</taxon>
        <taxon>Terrimicrobium</taxon>
    </lineage>
</organism>
<evidence type="ECO:0000313" key="5">
    <source>
        <dbReference type="Proteomes" id="UP000076023"/>
    </source>
</evidence>
<dbReference type="SUPFAM" id="SSF53474">
    <property type="entry name" value="alpha/beta-Hydrolases"/>
    <property type="match status" value="1"/>
</dbReference>
<dbReference type="EMBL" id="BDCO01000002">
    <property type="protein sequence ID" value="GAT33792.1"/>
    <property type="molecule type" value="Genomic_DNA"/>
</dbReference>
<feature type="signal peptide" evidence="2">
    <location>
        <begin position="1"/>
        <end position="23"/>
    </location>
</feature>
<evidence type="ECO:0000313" key="4">
    <source>
        <dbReference type="EMBL" id="GAT33792.1"/>
    </source>
</evidence>
<dbReference type="FunCoup" id="A0A146G936">
    <property type="interactions" value="354"/>
</dbReference>
<dbReference type="RefSeq" id="WP_075079483.1">
    <property type="nucleotide sequence ID" value="NZ_BDCO01000002.1"/>
</dbReference>
<reference evidence="5" key="1">
    <citation type="journal article" date="2017" name="Genome Announc.">
        <title>Draft Genome Sequence of Terrimicrobium sacchariphilum NM-5T, a Facultative Anaerobic Soil Bacterium of the Class Spartobacteria.</title>
        <authorList>
            <person name="Qiu Y.L."/>
            <person name="Tourlousse D.M."/>
            <person name="Matsuura N."/>
            <person name="Ohashi A."/>
            <person name="Sekiguchi Y."/>
        </authorList>
    </citation>
    <scope>NUCLEOTIDE SEQUENCE [LARGE SCALE GENOMIC DNA]</scope>
    <source>
        <strain evidence="5">NM-5</strain>
    </source>
</reference>
<gene>
    <name evidence="4" type="ORF">TSACC_22210</name>
</gene>
<dbReference type="STRING" id="690879.TSACC_22210"/>
<comment type="caution">
    <text evidence="4">The sequence shown here is derived from an EMBL/GenBank/DDBJ whole genome shotgun (WGS) entry which is preliminary data.</text>
</comment>
<evidence type="ECO:0000256" key="2">
    <source>
        <dbReference type="SAM" id="SignalP"/>
    </source>
</evidence>
<dbReference type="PANTHER" id="PTHR48081">
    <property type="entry name" value="AB HYDROLASE SUPERFAMILY PROTEIN C4A8.06C"/>
    <property type="match status" value="1"/>
</dbReference>
<dbReference type="InterPro" id="IPR049492">
    <property type="entry name" value="BD-FAE-like_dom"/>
</dbReference>
<evidence type="ECO:0000259" key="3">
    <source>
        <dbReference type="Pfam" id="PF20434"/>
    </source>
</evidence>
<keyword evidence="1" id="KW-0378">Hydrolase</keyword>
<dbReference type="Proteomes" id="UP000076023">
    <property type="component" value="Unassembled WGS sequence"/>
</dbReference>
<dbReference type="InterPro" id="IPR050300">
    <property type="entry name" value="GDXG_lipolytic_enzyme"/>
</dbReference>
<dbReference type="Gene3D" id="3.40.50.1820">
    <property type="entry name" value="alpha/beta hydrolase"/>
    <property type="match status" value="1"/>
</dbReference>
<dbReference type="OrthoDB" id="24847at2"/>
<protein>
    <submittedName>
        <fullName evidence="4">Acetyl esterase</fullName>
    </submittedName>
</protein>
<dbReference type="InParanoid" id="A0A146G936"/>
<proteinExistence type="predicted"/>
<keyword evidence="5" id="KW-1185">Reference proteome</keyword>
<keyword evidence="2" id="KW-0732">Signal</keyword>
<feature type="domain" description="BD-FAE-like" evidence="3">
    <location>
        <begin position="40"/>
        <end position="244"/>
    </location>
</feature>
<dbReference type="AlphaFoldDB" id="A0A146G936"/>
<sequence length="285" mass="30507">MNCRRFFPWVLFVAALGFSNGRADSGEAIFAQRSGQQLRLDIFRPSTPPPSAGYPAVLCIHGGGWSQGSRHFSWLAPELVKAGYLVVSPDYRLTNAATFPAQIDDVRDAAAWMLAHAKELQINPQRIGLAGGSAGGHLALLLGLAPSQTYPGSESASLPKNTFKAICALYPPTDLTTIVPFPLRTRVDNLVAKLLGGSVAEKAALARAASPLEYVTADSPPILLIHGEKDRLVPVSQSTVLNEAYQKAGAKSEMILLPDAGHGFPPDKKTETQIADFFARYLGKS</sequence>
<dbReference type="Pfam" id="PF20434">
    <property type="entry name" value="BD-FAE"/>
    <property type="match status" value="1"/>
</dbReference>
<dbReference type="PANTHER" id="PTHR48081:SF13">
    <property type="entry name" value="ALPHA_BETA HYDROLASE"/>
    <property type="match status" value="1"/>
</dbReference>
<dbReference type="InterPro" id="IPR029058">
    <property type="entry name" value="AB_hydrolase_fold"/>
</dbReference>